<comment type="caution">
    <text evidence="2">The sequence shown here is derived from an EMBL/GenBank/DDBJ whole genome shotgun (WGS) entry which is preliminary data.</text>
</comment>
<proteinExistence type="predicted"/>
<reference evidence="2" key="1">
    <citation type="journal article" date="2015" name="Nature">
        <title>Complex archaea that bridge the gap between prokaryotes and eukaryotes.</title>
        <authorList>
            <person name="Spang A."/>
            <person name="Saw J.H."/>
            <person name="Jorgensen S.L."/>
            <person name="Zaremba-Niedzwiedzka K."/>
            <person name="Martijn J."/>
            <person name="Lind A.E."/>
            <person name="van Eijk R."/>
            <person name="Schleper C."/>
            <person name="Guy L."/>
            <person name="Ettema T.J."/>
        </authorList>
    </citation>
    <scope>NUCLEOTIDE SEQUENCE</scope>
</reference>
<sequence>MGKGDPGQEQFSRAVTVLRNQHIVAAIAPLITMRQEAISNDELSNRGGTDDATRDHLRALLVRADEVRRHYTHNPQNKDLRSLIEESRDVDATITDADNPSGGDTAQNSASGLFPLPFALDGSDVNIPLNSQLKFKSSNAILIVGAIDQAIVAWTRLNSADRSRFYTEMDSLRMFGQYQQIIGYFDDFLGDIKRVDIAGKLPSDEPLGPTDSPNIIGEAARPS</sequence>
<dbReference type="AlphaFoldDB" id="A0A0F9TK90"/>
<evidence type="ECO:0000256" key="1">
    <source>
        <dbReference type="SAM" id="MobiDB-lite"/>
    </source>
</evidence>
<organism evidence="2">
    <name type="scientific">marine sediment metagenome</name>
    <dbReference type="NCBI Taxonomy" id="412755"/>
    <lineage>
        <taxon>unclassified sequences</taxon>
        <taxon>metagenomes</taxon>
        <taxon>ecological metagenomes</taxon>
    </lineage>
</organism>
<accession>A0A0F9TK90</accession>
<protein>
    <submittedName>
        <fullName evidence="2">Uncharacterized protein</fullName>
    </submittedName>
</protein>
<evidence type="ECO:0000313" key="2">
    <source>
        <dbReference type="EMBL" id="KKN49436.1"/>
    </source>
</evidence>
<name>A0A0F9TK90_9ZZZZ</name>
<feature type="region of interest" description="Disordered" evidence="1">
    <location>
        <begin position="200"/>
        <end position="223"/>
    </location>
</feature>
<gene>
    <name evidence="2" type="ORF">LCGC14_0642730</name>
</gene>
<dbReference type="EMBL" id="LAZR01001168">
    <property type="protein sequence ID" value="KKN49436.1"/>
    <property type="molecule type" value="Genomic_DNA"/>
</dbReference>